<feature type="region of interest" description="Disordered" evidence="6">
    <location>
        <begin position="19"/>
        <end position="39"/>
    </location>
</feature>
<dbReference type="InterPro" id="IPR051633">
    <property type="entry name" value="AceTr"/>
</dbReference>
<evidence type="ECO:0000256" key="7">
    <source>
        <dbReference type="SAM" id="Phobius"/>
    </source>
</evidence>
<dbReference type="Pfam" id="PF01184">
    <property type="entry name" value="Gpr1_Fun34_YaaH"/>
    <property type="match status" value="1"/>
</dbReference>
<evidence type="ECO:0000256" key="3">
    <source>
        <dbReference type="ARBA" id="ARBA00022692"/>
    </source>
</evidence>
<keyword evidence="9" id="KW-1185">Reference proteome</keyword>
<dbReference type="Proteomes" id="UP001300502">
    <property type="component" value="Unassembled WGS sequence"/>
</dbReference>
<evidence type="ECO:0000313" key="8">
    <source>
        <dbReference type="EMBL" id="KAK4525515.1"/>
    </source>
</evidence>
<sequence>MLLMEQEAGVSMEVPTISAAKHDSEDSHEEVRKRLSRVSAPPFPDPTSLGLSGFSCTTFILSVMNAKLLPARIVPGIVGPAFFYGGTVQMLAGLLCFVTRNMFGLVAFTSFGAFWLAVATLITLEEEGKLVFGTDANQVLGILLVGYSIFSTYLWIASFAHHFALVFTITALILTLMLLAMANFGVMSTVPGGICGIILAGGGWYISAGVLINDNYGRTVVPFGDIHSIPFLDVLAPKKKF</sequence>
<feature type="compositionally biased region" description="Basic and acidic residues" evidence="6">
    <location>
        <begin position="20"/>
        <end position="33"/>
    </location>
</feature>
<dbReference type="GO" id="GO:0015123">
    <property type="term" value="F:acetate transmembrane transporter activity"/>
    <property type="evidence" value="ECO:0007669"/>
    <property type="project" value="TreeGrafter"/>
</dbReference>
<gene>
    <name evidence="8" type="ORF">GAYE_SCF13G3423</name>
</gene>
<proteinExistence type="inferred from homology"/>
<keyword evidence="3 7" id="KW-0812">Transmembrane</keyword>
<keyword evidence="5 7" id="KW-0472">Membrane</keyword>
<dbReference type="PANTHER" id="PTHR31123:SF1">
    <property type="entry name" value="ACCUMULATION OF DYADS PROTEIN 2-RELATED"/>
    <property type="match status" value="1"/>
</dbReference>
<feature type="transmembrane region" description="Helical" evidence="7">
    <location>
        <begin position="190"/>
        <end position="212"/>
    </location>
</feature>
<organism evidence="8 9">
    <name type="scientific">Galdieria yellowstonensis</name>
    <dbReference type="NCBI Taxonomy" id="3028027"/>
    <lineage>
        <taxon>Eukaryota</taxon>
        <taxon>Rhodophyta</taxon>
        <taxon>Bangiophyceae</taxon>
        <taxon>Galdieriales</taxon>
        <taxon>Galdieriaceae</taxon>
        <taxon>Galdieria</taxon>
    </lineage>
</organism>
<comment type="similarity">
    <text evidence="2">Belongs to the acetate uptake transporter (AceTr) (TC 2.A.96) family.</text>
</comment>
<protein>
    <recommendedName>
        <fullName evidence="10">Acetate transporter</fullName>
    </recommendedName>
</protein>
<dbReference type="AlphaFoldDB" id="A0AAV9IDQ9"/>
<evidence type="ECO:0008006" key="10">
    <source>
        <dbReference type="Google" id="ProtNLM"/>
    </source>
</evidence>
<feature type="transmembrane region" description="Helical" evidence="7">
    <location>
        <begin position="73"/>
        <end position="98"/>
    </location>
</feature>
<name>A0AAV9IDQ9_9RHOD</name>
<feature type="transmembrane region" description="Helical" evidence="7">
    <location>
        <begin position="105"/>
        <end position="124"/>
    </location>
</feature>
<evidence type="ECO:0000313" key="9">
    <source>
        <dbReference type="Proteomes" id="UP001300502"/>
    </source>
</evidence>
<dbReference type="InterPro" id="IPR000791">
    <property type="entry name" value="Gpr1/Fun34/SatP-like"/>
</dbReference>
<dbReference type="GO" id="GO:0005886">
    <property type="term" value="C:plasma membrane"/>
    <property type="evidence" value="ECO:0007669"/>
    <property type="project" value="TreeGrafter"/>
</dbReference>
<dbReference type="PANTHER" id="PTHR31123">
    <property type="entry name" value="ACCUMULATION OF DYADS PROTEIN 2-RELATED"/>
    <property type="match status" value="1"/>
</dbReference>
<evidence type="ECO:0000256" key="4">
    <source>
        <dbReference type="ARBA" id="ARBA00022989"/>
    </source>
</evidence>
<feature type="transmembrane region" description="Helical" evidence="7">
    <location>
        <begin position="136"/>
        <end position="156"/>
    </location>
</feature>
<evidence type="ECO:0000256" key="1">
    <source>
        <dbReference type="ARBA" id="ARBA00004141"/>
    </source>
</evidence>
<dbReference type="NCBIfam" id="NF038013">
    <property type="entry name" value="AceTr_1"/>
    <property type="match status" value="1"/>
</dbReference>
<evidence type="ECO:0000256" key="5">
    <source>
        <dbReference type="ARBA" id="ARBA00023136"/>
    </source>
</evidence>
<comment type="subcellular location">
    <subcellularLocation>
        <location evidence="1">Membrane</location>
        <topology evidence="1">Multi-pass membrane protein</topology>
    </subcellularLocation>
</comment>
<reference evidence="8 9" key="1">
    <citation type="submission" date="2022-07" db="EMBL/GenBank/DDBJ databases">
        <title>Genome-wide signatures of adaptation to extreme environments.</title>
        <authorList>
            <person name="Cho C.H."/>
            <person name="Yoon H.S."/>
        </authorList>
    </citation>
    <scope>NUCLEOTIDE SEQUENCE [LARGE SCALE GENOMIC DNA]</scope>
    <source>
        <strain evidence="8 9">108.79 E11</strain>
    </source>
</reference>
<dbReference type="EMBL" id="JANCYU010000031">
    <property type="protein sequence ID" value="KAK4525515.1"/>
    <property type="molecule type" value="Genomic_DNA"/>
</dbReference>
<comment type="caution">
    <text evidence="8">The sequence shown here is derived from an EMBL/GenBank/DDBJ whole genome shotgun (WGS) entry which is preliminary data.</text>
</comment>
<accession>A0AAV9IDQ9</accession>
<evidence type="ECO:0000256" key="2">
    <source>
        <dbReference type="ARBA" id="ARBA00005587"/>
    </source>
</evidence>
<feature type="transmembrane region" description="Helical" evidence="7">
    <location>
        <begin position="163"/>
        <end position="184"/>
    </location>
</feature>
<evidence type="ECO:0000256" key="6">
    <source>
        <dbReference type="SAM" id="MobiDB-lite"/>
    </source>
</evidence>
<keyword evidence="4 7" id="KW-1133">Transmembrane helix</keyword>